<reference evidence="2" key="1">
    <citation type="journal article" date="2005" name="Nature">
        <title>The map-based sequence of the rice genome.</title>
        <authorList>
            <consortium name="International rice genome sequencing project (IRGSP)"/>
            <person name="Matsumoto T."/>
            <person name="Wu J."/>
            <person name="Kanamori H."/>
            <person name="Katayose Y."/>
            <person name="Fujisawa M."/>
            <person name="Namiki N."/>
            <person name="Mizuno H."/>
            <person name="Yamamoto K."/>
            <person name="Antonio B.A."/>
            <person name="Baba T."/>
            <person name="Sakata K."/>
            <person name="Nagamura Y."/>
            <person name="Aoki H."/>
            <person name="Arikawa K."/>
            <person name="Arita K."/>
            <person name="Bito T."/>
            <person name="Chiden Y."/>
            <person name="Fujitsuka N."/>
            <person name="Fukunaka R."/>
            <person name="Hamada M."/>
            <person name="Harada C."/>
            <person name="Hayashi A."/>
            <person name="Hijishita S."/>
            <person name="Honda M."/>
            <person name="Hosokawa S."/>
            <person name="Ichikawa Y."/>
            <person name="Idonuma A."/>
            <person name="Iijima M."/>
            <person name="Ikeda M."/>
            <person name="Ikeno M."/>
            <person name="Ito K."/>
            <person name="Ito S."/>
            <person name="Ito T."/>
            <person name="Ito Y."/>
            <person name="Ito Y."/>
            <person name="Iwabuchi A."/>
            <person name="Kamiya K."/>
            <person name="Karasawa W."/>
            <person name="Kurita K."/>
            <person name="Katagiri S."/>
            <person name="Kikuta A."/>
            <person name="Kobayashi H."/>
            <person name="Kobayashi N."/>
            <person name="Machita K."/>
            <person name="Maehara T."/>
            <person name="Masukawa M."/>
            <person name="Mizubayashi T."/>
            <person name="Mukai Y."/>
            <person name="Nagasaki H."/>
            <person name="Nagata Y."/>
            <person name="Naito S."/>
            <person name="Nakashima M."/>
            <person name="Nakama Y."/>
            <person name="Nakamichi Y."/>
            <person name="Nakamura M."/>
            <person name="Meguro A."/>
            <person name="Negishi M."/>
            <person name="Ohta I."/>
            <person name="Ohta T."/>
            <person name="Okamoto M."/>
            <person name="Ono N."/>
            <person name="Saji S."/>
            <person name="Sakaguchi M."/>
            <person name="Sakai K."/>
            <person name="Shibata M."/>
            <person name="Shimokawa T."/>
            <person name="Song J."/>
            <person name="Takazaki Y."/>
            <person name="Terasawa K."/>
            <person name="Tsugane M."/>
            <person name="Tsuji K."/>
            <person name="Ueda S."/>
            <person name="Waki K."/>
            <person name="Yamagata H."/>
            <person name="Yamamoto M."/>
            <person name="Yamamoto S."/>
            <person name="Yamane H."/>
            <person name="Yoshiki S."/>
            <person name="Yoshihara R."/>
            <person name="Yukawa K."/>
            <person name="Zhong H."/>
            <person name="Yano M."/>
            <person name="Yuan Q."/>
            <person name="Ouyang S."/>
            <person name="Liu J."/>
            <person name="Jones K.M."/>
            <person name="Gansberger K."/>
            <person name="Moffat K."/>
            <person name="Hill J."/>
            <person name="Bera J."/>
            <person name="Fadrosh D."/>
            <person name="Jin S."/>
            <person name="Johri S."/>
            <person name="Kim M."/>
            <person name="Overton L."/>
            <person name="Reardon M."/>
            <person name="Tsitrin T."/>
            <person name="Vuong H."/>
            <person name="Weaver B."/>
            <person name="Ciecko A."/>
            <person name="Tallon L."/>
            <person name="Jackson J."/>
            <person name="Pai G."/>
            <person name="Aken S.V."/>
            <person name="Utterback T."/>
            <person name="Reidmuller S."/>
            <person name="Feldblyum T."/>
            <person name="Hsiao J."/>
            <person name="Zismann V."/>
            <person name="Iobst S."/>
            <person name="de Vazeille A.R."/>
            <person name="Buell C.R."/>
            <person name="Ying K."/>
            <person name="Li Y."/>
            <person name="Lu T."/>
            <person name="Huang Y."/>
            <person name="Zhao Q."/>
            <person name="Feng Q."/>
            <person name="Zhang L."/>
            <person name="Zhu J."/>
            <person name="Weng Q."/>
            <person name="Mu J."/>
            <person name="Lu Y."/>
            <person name="Fan D."/>
            <person name="Liu Y."/>
            <person name="Guan J."/>
            <person name="Zhang Y."/>
            <person name="Yu S."/>
            <person name="Liu X."/>
            <person name="Zhang Y."/>
            <person name="Hong G."/>
            <person name="Han B."/>
            <person name="Choisne N."/>
            <person name="Demange N."/>
            <person name="Orjeda G."/>
            <person name="Samain S."/>
            <person name="Cattolico L."/>
            <person name="Pelletier E."/>
            <person name="Couloux A."/>
            <person name="Segurens B."/>
            <person name="Wincker P."/>
            <person name="D'Hont A."/>
            <person name="Scarpelli C."/>
            <person name="Weissenbach J."/>
            <person name="Salanoubat M."/>
            <person name="Quetier F."/>
            <person name="Yu Y."/>
            <person name="Kim H.R."/>
            <person name="Rambo T."/>
            <person name="Currie J."/>
            <person name="Collura K."/>
            <person name="Luo M."/>
            <person name="Yang T."/>
            <person name="Ammiraju J.S.S."/>
            <person name="Engler F."/>
            <person name="Soderlund C."/>
            <person name="Wing R.A."/>
            <person name="Palmer L.E."/>
            <person name="de la Bastide M."/>
            <person name="Spiegel L."/>
            <person name="Nascimento L."/>
            <person name="Zutavern T."/>
            <person name="O'Shaughnessy A."/>
            <person name="Dike S."/>
            <person name="Dedhia N."/>
            <person name="Preston R."/>
            <person name="Balija V."/>
            <person name="McCombie W.R."/>
            <person name="Chow T."/>
            <person name="Chen H."/>
            <person name="Chung M."/>
            <person name="Chen C."/>
            <person name="Shaw J."/>
            <person name="Wu H."/>
            <person name="Hsiao K."/>
            <person name="Chao Y."/>
            <person name="Chu M."/>
            <person name="Cheng C."/>
            <person name="Hour A."/>
            <person name="Lee P."/>
            <person name="Lin S."/>
            <person name="Lin Y."/>
            <person name="Liou J."/>
            <person name="Liu S."/>
            <person name="Hsing Y."/>
            <person name="Raghuvanshi S."/>
            <person name="Mohanty A."/>
            <person name="Bharti A.K."/>
            <person name="Gaur A."/>
            <person name="Gupta V."/>
            <person name="Kumar D."/>
            <person name="Ravi V."/>
            <person name="Vij S."/>
            <person name="Kapur A."/>
            <person name="Khurana P."/>
            <person name="Khurana P."/>
            <person name="Khurana J.P."/>
            <person name="Tyagi A.K."/>
            <person name="Gaikwad K."/>
            <person name="Singh A."/>
            <person name="Dalal V."/>
            <person name="Srivastava S."/>
            <person name="Dixit A."/>
            <person name="Pal A.K."/>
            <person name="Ghazi I.A."/>
            <person name="Yadav M."/>
            <person name="Pandit A."/>
            <person name="Bhargava A."/>
            <person name="Sureshbabu K."/>
            <person name="Batra K."/>
            <person name="Sharma T.R."/>
            <person name="Mohapatra T."/>
            <person name="Singh N.K."/>
            <person name="Messing J."/>
            <person name="Nelson A.B."/>
            <person name="Fuks G."/>
            <person name="Kavchok S."/>
            <person name="Keizer G."/>
            <person name="Linton E."/>
            <person name="Llaca V."/>
            <person name="Song R."/>
            <person name="Tanyolac B."/>
            <person name="Young S."/>
            <person name="Ho-Il K."/>
            <person name="Hahn J.H."/>
            <person name="Sangsakoo G."/>
            <person name="Vanavichit A."/>
            <person name="de Mattos Luiz.A.T."/>
            <person name="Zimmer P.D."/>
            <person name="Malone G."/>
            <person name="Dellagostin O."/>
            <person name="de Oliveira A.C."/>
            <person name="Bevan M."/>
            <person name="Bancroft I."/>
            <person name="Minx P."/>
            <person name="Cordum H."/>
            <person name="Wilson R."/>
            <person name="Cheng Z."/>
            <person name="Jin W."/>
            <person name="Jiang J."/>
            <person name="Leong S.A."/>
            <person name="Iwama H."/>
            <person name="Gojobori T."/>
            <person name="Itoh T."/>
            <person name="Niimura Y."/>
            <person name="Fujii Y."/>
            <person name="Habara T."/>
            <person name="Sakai H."/>
            <person name="Sato Y."/>
            <person name="Wilson G."/>
            <person name="Kumar K."/>
            <person name="McCouch S."/>
            <person name="Juretic N."/>
            <person name="Hoen D."/>
            <person name="Wright S."/>
            <person name="Bruskiewich R."/>
            <person name="Bureau T."/>
            <person name="Miyao A."/>
            <person name="Hirochika H."/>
            <person name="Nishikawa T."/>
            <person name="Kadowaki K."/>
            <person name="Sugiura M."/>
            <person name="Burr B."/>
            <person name="Sasaki T."/>
        </authorList>
    </citation>
    <scope>NUCLEOTIDE SEQUENCE [LARGE SCALE GENOMIC DNA]</scope>
    <source>
        <strain evidence="2">cv. Nipponbare</strain>
    </source>
</reference>
<name>Q2R6I8_ORYSJ</name>
<evidence type="ECO:0000313" key="2">
    <source>
        <dbReference type="Proteomes" id="UP000000763"/>
    </source>
</evidence>
<dbReference type="Proteomes" id="UP000000763">
    <property type="component" value="Chromosome 11"/>
</dbReference>
<reference evidence="2" key="2">
    <citation type="journal article" date="2008" name="Nucleic Acids Res.">
        <title>The rice annotation project database (RAP-DB): 2008 update.</title>
        <authorList>
            <consortium name="The rice annotation project (RAP)"/>
        </authorList>
    </citation>
    <scope>GENOME REANNOTATION</scope>
    <source>
        <strain evidence="2">cv. Nipponbare</strain>
    </source>
</reference>
<accession>Q2R6I8</accession>
<gene>
    <name evidence="1" type="ordered locus">LOC_Os11g19900</name>
</gene>
<evidence type="ECO:0000313" key="1">
    <source>
        <dbReference type="EMBL" id="AAX94937.1"/>
    </source>
</evidence>
<dbReference type="AlphaFoldDB" id="Q2R6I8"/>
<organism evidence="1 2">
    <name type="scientific">Oryza sativa subsp. japonica</name>
    <name type="common">Rice</name>
    <dbReference type="NCBI Taxonomy" id="39947"/>
    <lineage>
        <taxon>Eukaryota</taxon>
        <taxon>Viridiplantae</taxon>
        <taxon>Streptophyta</taxon>
        <taxon>Embryophyta</taxon>
        <taxon>Tracheophyta</taxon>
        <taxon>Spermatophyta</taxon>
        <taxon>Magnoliopsida</taxon>
        <taxon>Liliopsida</taxon>
        <taxon>Poales</taxon>
        <taxon>Poaceae</taxon>
        <taxon>BOP clade</taxon>
        <taxon>Oryzoideae</taxon>
        <taxon>Oryzeae</taxon>
        <taxon>Oryzinae</taxon>
        <taxon>Oryza</taxon>
        <taxon>Oryza sativa</taxon>
    </lineage>
</organism>
<dbReference type="EMBL" id="AC112208">
    <property type="protein sequence ID" value="AAX94937.1"/>
    <property type="molecule type" value="Genomic_DNA"/>
</dbReference>
<protein>
    <submittedName>
        <fullName evidence="1">Uncharacterized protein</fullName>
    </submittedName>
</protein>
<sequence>MAAQDAARHLVRCGVTEVGGAAAQMRWREGGGAAAQRQHGGVVRGEEEGMEWGEGRMVGFYRGERG</sequence>
<proteinExistence type="predicted"/>